<dbReference type="AlphaFoldDB" id="A0A6G1F6Z3"/>
<protein>
    <submittedName>
        <fullName evidence="2">Uncharacterized protein</fullName>
    </submittedName>
</protein>
<dbReference type="Proteomes" id="UP000479710">
    <property type="component" value="Unassembled WGS sequence"/>
</dbReference>
<proteinExistence type="predicted"/>
<name>A0A6G1F6Z3_9ORYZ</name>
<dbReference type="EMBL" id="SPHZ02000001">
    <property type="protein sequence ID" value="KAF0932605.1"/>
    <property type="molecule type" value="Genomic_DNA"/>
</dbReference>
<evidence type="ECO:0000313" key="3">
    <source>
        <dbReference type="Proteomes" id="UP000479710"/>
    </source>
</evidence>
<evidence type="ECO:0000256" key="1">
    <source>
        <dbReference type="SAM" id="MobiDB-lite"/>
    </source>
</evidence>
<organism evidence="2 3">
    <name type="scientific">Oryza meyeriana var. granulata</name>
    <dbReference type="NCBI Taxonomy" id="110450"/>
    <lineage>
        <taxon>Eukaryota</taxon>
        <taxon>Viridiplantae</taxon>
        <taxon>Streptophyta</taxon>
        <taxon>Embryophyta</taxon>
        <taxon>Tracheophyta</taxon>
        <taxon>Spermatophyta</taxon>
        <taxon>Magnoliopsida</taxon>
        <taxon>Liliopsida</taxon>
        <taxon>Poales</taxon>
        <taxon>Poaceae</taxon>
        <taxon>BOP clade</taxon>
        <taxon>Oryzoideae</taxon>
        <taxon>Oryzeae</taxon>
        <taxon>Oryzinae</taxon>
        <taxon>Oryza</taxon>
        <taxon>Oryza meyeriana</taxon>
    </lineage>
</organism>
<evidence type="ECO:0000313" key="2">
    <source>
        <dbReference type="EMBL" id="KAF0932605.1"/>
    </source>
</evidence>
<feature type="region of interest" description="Disordered" evidence="1">
    <location>
        <begin position="1"/>
        <end position="42"/>
    </location>
</feature>
<keyword evidence="3" id="KW-1185">Reference proteome</keyword>
<reference evidence="2 3" key="1">
    <citation type="submission" date="2019-11" db="EMBL/GenBank/DDBJ databases">
        <title>Whole genome sequence of Oryza granulata.</title>
        <authorList>
            <person name="Li W."/>
        </authorList>
    </citation>
    <scope>NUCLEOTIDE SEQUENCE [LARGE SCALE GENOMIC DNA]</scope>
    <source>
        <strain evidence="3">cv. Menghai</strain>
        <tissue evidence="2">Leaf</tissue>
    </source>
</reference>
<comment type="caution">
    <text evidence="2">The sequence shown here is derived from an EMBL/GenBank/DDBJ whole genome shotgun (WGS) entry which is preliminary data.</text>
</comment>
<accession>A0A6G1F6Z3</accession>
<gene>
    <name evidence="2" type="ORF">E2562_010478</name>
</gene>
<feature type="compositionally biased region" description="Basic and acidic residues" evidence="1">
    <location>
        <begin position="24"/>
        <end position="42"/>
    </location>
</feature>
<sequence>MKLDGENQHAPSCALLLGESSAQVDKRSSGAEEQRSGKEEKLVPVPVVELPLRELLATCAERDADSCRNPHRRLRATHA</sequence>